<dbReference type="GO" id="GO:0004713">
    <property type="term" value="F:protein tyrosine kinase activity"/>
    <property type="evidence" value="ECO:0007669"/>
    <property type="project" value="TreeGrafter"/>
</dbReference>
<feature type="compositionally biased region" description="Low complexity" evidence="7">
    <location>
        <begin position="379"/>
        <end position="391"/>
    </location>
</feature>
<dbReference type="GO" id="GO:0110031">
    <property type="term" value="P:negative regulation of G2/MI transition of meiotic cell cycle"/>
    <property type="evidence" value="ECO:0007669"/>
    <property type="project" value="TreeGrafter"/>
</dbReference>
<dbReference type="InterPro" id="IPR011009">
    <property type="entry name" value="Kinase-like_dom_sf"/>
</dbReference>
<dbReference type="InterPro" id="IPR000719">
    <property type="entry name" value="Prot_kinase_dom"/>
</dbReference>
<dbReference type="Gene3D" id="1.10.510.10">
    <property type="entry name" value="Transferase(Phosphotransferase) domain 1"/>
    <property type="match status" value="1"/>
</dbReference>
<name>A0AA38SAL0_9PEZI</name>
<dbReference type="PROSITE" id="PS00107">
    <property type="entry name" value="PROTEIN_KINASE_ATP"/>
    <property type="match status" value="1"/>
</dbReference>
<feature type="compositionally biased region" description="Polar residues" evidence="7">
    <location>
        <begin position="297"/>
        <end position="308"/>
    </location>
</feature>
<dbReference type="SUPFAM" id="SSF56112">
    <property type="entry name" value="Protein kinase-like (PK-like)"/>
    <property type="match status" value="1"/>
</dbReference>
<evidence type="ECO:0000259" key="8">
    <source>
        <dbReference type="PROSITE" id="PS50011"/>
    </source>
</evidence>
<evidence type="ECO:0000313" key="9">
    <source>
        <dbReference type="EMBL" id="KAJ9156091.1"/>
    </source>
</evidence>
<keyword evidence="1" id="KW-0808">Transferase</keyword>
<dbReference type="PROSITE" id="PS50011">
    <property type="entry name" value="PROTEIN_KINASE_DOM"/>
    <property type="match status" value="1"/>
</dbReference>
<dbReference type="FunFam" id="3.30.200.20:FF:000611">
    <property type="entry name" value="Protein kinase, putative"/>
    <property type="match status" value="1"/>
</dbReference>
<keyword evidence="10" id="KW-1185">Reference proteome</keyword>
<dbReference type="GO" id="GO:0005737">
    <property type="term" value="C:cytoplasm"/>
    <property type="evidence" value="ECO:0007669"/>
    <property type="project" value="TreeGrafter"/>
</dbReference>
<feature type="region of interest" description="Disordered" evidence="7">
    <location>
        <begin position="30"/>
        <end position="153"/>
    </location>
</feature>
<proteinExistence type="inferred from homology"/>
<feature type="region of interest" description="Disordered" evidence="7">
    <location>
        <begin position="350"/>
        <end position="408"/>
    </location>
</feature>
<feature type="binding site" evidence="6">
    <location>
        <position position="733"/>
    </location>
    <ligand>
        <name>ATP</name>
        <dbReference type="ChEBI" id="CHEBI:30616"/>
    </ligand>
</feature>
<evidence type="ECO:0000256" key="3">
    <source>
        <dbReference type="ARBA" id="ARBA00022777"/>
    </source>
</evidence>
<evidence type="ECO:0000256" key="2">
    <source>
        <dbReference type="ARBA" id="ARBA00022741"/>
    </source>
</evidence>
<feature type="compositionally biased region" description="Low complexity" evidence="7">
    <location>
        <begin position="52"/>
        <end position="64"/>
    </location>
</feature>
<evidence type="ECO:0000313" key="10">
    <source>
        <dbReference type="Proteomes" id="UP001174694"/>
    </source>
</evidence>
<feature type="region of interest" description="Disordered" evidence="7">
    <location>
        <begin position="598"/>
        <end position="655"/>
    </location>
</feature>
<dbReference type="Pfam" id="PF00069">
    <property type="entry name" value="Pkinase"/>
    <property type="match status" value="1"/>
</dbReference>
<dbReference type="InterPro" id="IPR017441">
    <property type="entry name" value="Protein_kinase_ATP_BS"/>
</dbReference>
<organism evidence="9 10">
    <name type="scientific">Pleurostoma richardsiae</name>
    <dbReference type="NCBI Taxonomy" id="41990"/>
    <lineage>
        <taxon>Eukaryota</taxon>
        <taxon>Fungi</taxon>
        <taxon>Dikarya</taxon>
        <taxon>Ascomycota</taxon>
        <taxon>Pezizomycotina</taxon>
        <taxon>Sordariomycetes</taxon>
        <taxon>Sordariomycetidae</taxon>
        <taxon>Calosphaeriales</taxon>
        <taxon>Pleurostomataceae</taxon>
        <taxon>Pleurostoma</taxon>
    </lineage>
</organism>
<comment type="similarity">
    <text evidence="5">Belongs to the protein kinase superfamily. Ser/Thr protein kinase family. GCN2 subfamily.</text>
</comment>
<gene>
    <name evidence="9" type="ORF">NKR23_g1430</name>
</gene>
<dbReference type="InterPro" id="IPR008271">
    <property type="entry name" value="Ser/Thr_kinase_AS"/>
</dbReference>
<dbReference type="PANTHER" id="PTHR11042">
    <property type="entry name" value="EUKARYOTIC TRANSLATION INITIATION FACTOR 2-ALPHA KINASE EIF2-ALPHA KINASE -RELATED"/>
    <property type="match status" value="1"/>
</dbReference>
<feature type="compositionally biased region" description="Polar residues" evidence="7">
    <location>
        <begin position="506"/>
        <end position="521"/>
    </location>
</feature>
<reference evidence="9" key="1">
    <citation type="submission" date="2022-07" db="EMBL/GenBank/DDBJ databases">
        <title>Fungi with potential for degradation of polypropylene.</title>
        <authorList>
            <person name="Gostincar C."/>
        </authorList>
    </citation>
    <scope>NUCLEOTIDE SEQUENCE</scope>
    <source>
        <strain evidence="9">EXF-13308</strain>
    </source>
</reference>
<feature type="compositionally biased region" description="Polar residues" evidence="7">
    <location>
        <begin position="640"/>
        <end position="649"/>
    </location>
</feature>
<feature type="region of interest" description="Disordered" evidence="7">
    <location>
        <begin position="277"/>
        <end position="321"/>
    </location>
</feature>
<dbReference type="InterPro" id="IPR050339">
    <property type="entry name" value="CC_SR_Kinase"/>
</dbReference>
<dbReference type="Gene3D" id="3.30.200.20">
    <property type="entry name" value="Phosphorylase Kinase, domain 1"/>
    <property type="match status" value="1"/>
</dbReference>
<keyword evidence="3" id="KW-0418">Kinase</keyword>
<dbReference type="FunFam" id="1.10.510.10:FF:000536">
    <property type="entry name" value="Cyclin-dependent kinase WEE1"/>
    <property type="match status" value="1"/>
</dbReference>
<sequence length="1084" mass="118183">MSYSNSGGGTLTLPSPTNVHHVDMSAAVRSLRRSLSRSPSKFGLARSASQGSESSLDSPHSPSPCRHLPPNAHELNAASSSSTPLLPSQHANFSTPFRSSLKLSLRSARPKAASAKPLSRTRVSPKSPLKRALTPTPDEGNAALASSSSSETVAQENNTLAAFALGFSPSTRKNLEKPSRHSMHLDTSGLSKNLSSRLLDVKNEAFPSSTVSPLKRSDAIMNLDQASLGSPVAKRRSLHGISSLSTDFSIFDQSPQPQQHFDIHEDANHEYQLTGAAPFNMPRDVHPPPTPTAMPRRSSSLRKSTLQQRYGDRSSWGRRQGEKHLAQMGTELSTPNPRSRPRVSLDQFLQPLPRDSPFSSQGPLPNPSLHAIERPAHPLSRTLTTSSSSSSIPDESPTHIPVQFDRPRARLNLSRSLPIGAQRPMDGAQEPVATPAYKAAKPFQDAFKSTGLVSKMNRNPEQEPSLFNAKTLAMPDTPCKKPVYPSNTYPPQSGSGKRNQRHPFGSPSTPFNGAASQSLGTFGNPDRVVGLFKLRSGHTRKASILSQDGDNSDSQNCNDGELPPTPTKSILFKSFGASREVSRTPTVSRTLPAPVSAVGFGTRRESADMNSSPVEEAASNAGQSPKTPQDVMMPPDPSRLSISNASEFSGENKPIFPPATPTTKQDGFFGFANRRLSITPVNGSGPSEVDISLLSRFDKVDMVGKGEFSQVFKVTKSSFSPPFSTVFASTPVKRTPSPASERVYAVKKIRFPYQGARDREAKTREVTILKALRDLPHVVQYVDSWEQHFHLYIQTEFCDEGTLDGFLKNVGAKGRLDDFRVWKILAELSMGVKNIHDAGFIHLDLKPANILINYDGVLKIGDFGMATQWPATRGIEAEGDRQYIAPEILRGHFDKPADVFSLGLIILEMACNVFLPENGPTWVALREDDFSLVPNLAGSEATAVVRDATGMPIESDSVISPLYTDDETSGDSSWNVKDTRQGFPFELSDKSMTHDPSNLFGAPRRSELQHPPDFMVQSEHPNSLDSIVKWMLTADPAQRPTMQQVLNTDSVQWVSNRRRAGATVFEGNWGPQDDSQLDTVMTDV</sequence>
<accession>A0AA38SAL0</accession>
<feature type="region of interest" description="Disordered" evidence="7">
    <location>
        <begin position="471"/>
        <end position="522"/>
    </location>
</feature>
<dbReference type="EMBL" id="JANBVO010000002">
    <property type="protein sequence ID" value="KAJ9156091.1"/>
    <property type="molecule type" value="Genomic_DNA"/>
</dbReference>
<dbReference type="PANTHER" id="PTHR11042:SF196">
    <property type="entry name" value="MITOSIS INHIBITOR PROTEIN KINASE SWE1"/>
    <property type="match status" value="1"/>
</dbReference>
<feature type="compositionally biased region" description="Polar residues" evidence="7">
    <location>
        <begin position="485"/>
        <end position="497"/>
    </location>
</feature>
<feature type="compositionally biased region" description="Polar residues" evidence="7">
    <location>
        <begin position="544"/>
        <end position="558"/>
    </location>
</feature>
<feature type="region of interest" description="Disordered" evidence="7">
    <location>
        <begin position="170"/>
        <end position="189"/>
    </location>
</feature>
<keyword evidence="4 6" id="KW-0067">ATP-binding</keyword>
<evidence type="ECO:0000256" key="6">
    <source>
        <dbReference type="PROSITE-ProRule" id="PRU10141"/>
    </source>
</evidence>
<evidence type="ECO:0000256" key="7">
    <source>
        <dbReference type="SAM" id="MobiDB-lite"/>
    </source>
</evidence>
<feature type="compositionally biased region" description="Low complexity" evidence="7">
    <location>
        <begin position="77"/>
        <end position="88"/>
    </location>
</feature>
<comment type="caution">
    <text evidence="9">The sequence shown here is derived from an EMBL/GenBank/DDBJ whole genome shotgun (WGS) entry which is preliminary data.</text>
</comment>
<dbReference type="PROSITE" id="PS00108">
    <property type="entry name" value="PROTEIN_KINASE_ST"/>
    <property type="match status" value="1"/>
</dbReference>
<dbReference type="Proteomes" id="UP001174694">
    <property type="component" value="Unassembled WGS sequence"/>
</dbReference>
<feature type="compositionally biased region" description="Polar residues" evidence="7">
    <location>
        <begin position="144"/>
        <end position="153"/>
    </location>
</feature>
<feature type="compositionally biased region" description="Low complexity" evidence="7">
    <location>
        <begin position="98"/>
        <end position="107"/>
    </location>
</feature>
<dbReference type="GO" id="GO:0005524">
    <property type="term" value="F:ATP binding"/>
    <property type="evidence" value="ECO:0007669"/>
    <property type="project" value="UniProtKB-UniRule"/>
</dbReference>
<dbReference type="SMART" id="SM00220">
    <property type="entry name" value="S_TKc"/>
    <property type="match status" value="1"/>
</dbReference>
<protein>
    <submittedName>
        <fullName evidence="9">Mitosis inhibitor protein kinase wee1</fullName>
    </submittedName>
</protein>
<evidence type="ECO:0000256" key="1">
    <source>
        <dbReference type="ARBA" id="ARBA00022679"/>
    </source>
</evidence>
<evidence type="ECO:0000256" key="5">
    <source>
        <dbReference type="ARBA" id="ARBA00037982"/>
    </source>
</evidence>
<keyword evidence="2 6" id="KW-0547">Nucleotide-binding</keyword>
<dbReference type="GO" id="GO:0005634">
    <property type="term" value="C:nucleus"/>
    <property type="evidence" value="ECO:0007669"/>
    <property type="project" value="TreeGrafter"/>
</dbReference>
<feature type="region of interest" description="Disordered" evidence="7">
    <location>
        <begin position="541"/>
        <end position="569"/>
    </location>
</feature>
<feature type="domain" description="Protein kinase" evidence="8">
    <location>
        <begin position="697"/>
        <end position="1054"/>
    </location>
</feature>
<evidence type="ECO:0000256" key="4">
    <source>
        <dbReference type="ARBA" id="ARBA00022840"/>
    </source>
</evidence>
<dbReference type="AlphaFoldDB" id="A0AA38SAL0"/>